<name>A0A0S4JKU4_BODSA</name>
<evidence type="ECO:0000313" key="2">
    <source>
        <dbReference type="Proteomes" id="UP000051952"/>
    </source>
</evidence>
<proteinExistence type="predicted"/>
<organism evidence="1 2">
    <name type="scientific">Bodo saltans</name>
    <name type="common">Flagellated protozoan</name>
    <dbReference type="NCBI Taxonomy" id="75058"/>
    <lineage>
        <taxon>Eukaryota</taxon>
        <taxon>Discoba</taxon>
        <taxon>Euglenozoa</taxon>
        <taxon>Kinetoplastea</taxon>
        <taxon>Metakinetoplastina</taxon>
        <taxon>Eubodonida</taxon>
        <taxon>Bodonidae</taxon>
        <taxon>Bodo</taxon>
    </lineage>
</organism>
<evidence type="ECO:0000313" key="1">
    <source>
        <dbReference type="EMBL" id="CUG90848.1"/>
    </source>
</evidence>
<sequence>MMDNNNIVAVNQYHPAPKKLSVCVLCSSYEGSESELKQFDDLRQSPHWYFDRNDTDVTFEIVELKKATVYKTVRALIKSGKYDVFYNQCDGAKDEDRAGEEVIRVLEEFKVPFTAAMSNCYELSSTMYFTTSAMVPRTRTAPVKK</sequence>
<dbReference type="EMBL" id="CYKH01001867">
    <property type="protein sequence ID" value="CUG90848.1"/>
    <property type="molecule type" value="Genomic_DNA"/>
</dbReference>
<dbReference type="OrthoDB" id="2017037at2759"/>
<dbReference type="Proteomes" id="UP000051952">
    <property type="component" value="Unassembled WGS sequence"/>
</dbReference>
<keyword evidence="2" id="KW-1185">Reference proteome</keyword>
<dbReference type="AlphaFoldDB" id="A0A0S4JKU4"/>
<accession>A0A0S4JKU4</accession>
<protein>
    <submittedName>
        <fullName evidence="1">Uncharacterized protein</fullName>
    </submittedName>
</protein>
<reference evidence="2" key="1">
    <citation type="submission" date="2015-09" db="EMBL/GenBank/DDBJ databases">
        <authorList>
            <consortium name="Pathogen Informatics"/>
        </authorList>
    </citation>
    <scope>NUCLEOTIDE SEQUENCE [LARGE SCALE GENOMIC DNA]</scope>
    <source>
        <strain evidence="2">Lake Konstanz</strain>
    </source>
</reference>
<gene>
    <name evidence="1" type="ORF">BSAL_02310</name>
</gene>
<dbReference type="VEuPathDB" id="TriTrypDB:BSAL_02310"/>